<name>A0A835UJB7_VANPL</name>
<evidence type="ECO:0000313" key="2">
    <source>
        <dbReference type="Proteomes" id="UP000639772"/>
    </source>
</evidence>
<dbReference type="EMBL" id="JADCNM010000010">
    <property type="protein sequence ID" value="KAG0465279.1"/>
    <property type="molecule type" value="Genomic_DNA"/>
</dbReference>
<protein>
    <submittedName>
        <fullName evidence="1">Uncharacterized protein</fullName>
    </submittedName>
</protein>
<gene>
    <name evidence="1" type="ORF">HPP92_019443</name>
</gene>
<accession>A0A835UJB7</accession>
<proteinExistence type="predicted"/>
<comment type="caution">
    <text evidence="1">The sequence shown here is derived from an EMBL/GenBank/DDBJ whole genome shotgun (WGS) entry which is preliminary data.</text>
</comment>
<evidence type="ECO:0000313" key="1">
    <source>
        <dbReference type="EMBL" id="KAG0465279.1"/>
    </source>
</evidence>
<dbReference type="Proteomes" id="UP000639772">
    <property type="component" value="Chromosome 10"/>
</dbReference>
<sequence length="110" mass="11836">MCYDATGSCVDGCASIPPSFSFYREVPLPRPSSSAFQRTTSRSFLPEIIVIEDPVCGGNCGADQLPKCGSGCNGNTRDSEMAEGSENGCTCNPCKCNRYIRAHKNDIKNE</sequence>
<reference evidence="1 2" key="1">
    <citation type="journal article" date="2020" name="Nat. Food">
        <title>A phased Vanilla planifolia genome enables genetic improvement of flavour and production.</title>
        <authorList>
            <person name="Hasing T."/>
            <person name="Tang H."/>
            <person name="Brym M."/>
            <person name="Khazi F."/>
            <person name="Huang T."/>
            <person name="Chambers A.H."/>
        </authorList>
    </citation>
    <scope>NUCLEOTIDE SEQUENCE [LARGE SCALE GENOMIC DNA]</scope>
    <source>
        <tissue evidence="1">Leaf</tissue>
    </source>
</reference>
<organism evidence="1 2">
    <name type="scientific">Vanilla planifolia</name>
    <name type="common">Vanilla</name>
    <dbReference type="NCBI Taxonomy" id="51239"/>
    <lineage>
        <taxon>Eukaryota</taxon>
        <taxon>Viridiplantae</taxon>
        <taxon>Streptophyta</taxon>
        <taxon>Embryophyta</taxon>
        <taxon>Tracheophyta</taxon>
        <taxon>Spermatophyta</taxon>
        <taxon>Magnoliopsida</taxon>
        <taxon>Liliopsida</taxon>
        <taxon>Asparagales</taxon>
        <taxon>Orchidaceae</taxon>
        <taxon>Vanilloideae</taxon>
        <taxon>Vanilleae</taxon>
        <taxon>Vanilla</taxon>
    </lineage>
</organism>
<dbReference type="AlphaFoldDB" id="A0A835UJB7"/>